<dbReference type="PIRSF" id="PIRSF002746">
    <property type="entry name" value="Gluconate_transporter"/>
    <property type="match status" value="1"/>
</dbReference>
<dbReference type="EMBL" id="CP002850">
    <property type="protein sequence ID" value="AEH63208.1"/>
    <property type="molecule type" value="Genomic_DNA"/>
</dbReference>
<dbReference type="GO" id="GO:0005886">
    <property type="term" value="C:plasma membrane"/>
    <property type="evidence" value="ECO:0007669"/>
    <property type="project" value="TreeGrafter"/>
</dbReference>
<name>A0A0H3G360_ZYMMA</name>
<dbReference type="AlphaFoldDB" id="A0A0H3G360"/>
<keyword evidence="1" id="KW-1133">Transmembrane helix</keyword>
<feature type="transmembrane region" description="Helical" evidence="1">
    <location>
        <begin position="140"/>
        <end position="160"/>
    </location>
</feature>
<feature type="transmembrane region" description="Helical" evidence="1">
    <location>
        <begin position="268"/>
        <end position="290"/>
    </location>
</feature>
<protein>
    <submittedName>
        <fullName evidence="2">Gluconate transporter</fullName>
    </submittedName>
</protein>
<dbReference type="RefSeq" id="WP_014501038.1">
    <property type="nucleotide sequence ID" value="NC_017262.1"/>
</dbReference>
<dbReference type="PANTHER" id="PTHR30354:SF26">
    <property type="entry name" value="TRANSPORTER, PUTATIVE-RELATED"/>
    <property type="match status" value="1"/>
</dbReference>
<keyword evidence="1" id="KW-0472">Membrane</keyword>
<dbReference type="NCBIfam" id="TIGR00791">
    <property type="entry name" value="gntP"/>
    <property type="match status" value="1"/>
</dbReference>
<dbReference type="Proteomes" id="UP000001494">
    <property type="component" value="Chromosome"/>
</dbReference>
<dbReference type="OrthoDB" id="9787129at2"/>
<accession>A0A0H3G360</accession>
<feature type="transmembrane region" description="Helical" evidence="1">
    <location>
        <begin position="310"/>
        <end position="329"/>
    </location>
</feature>
<evidence type="ECO:0000313" key="2">
    <source>
        <dbReference type="EMBL" id="AEH63208.1"/>
    </source>
</evidence>
<feature type="transmembrane region" description="Helical" evidence="1">
    <location>
        <begin position="181"/>
        <end position="200"/>
    </location>
</feature>
<evidence type="ECO:0000256" key="1">
    <source>
        <dbReference type="SAM" id="Phobius"/>
    </source>
</evidence>
<organism evidence="2 3">
    <name type="scientific">Zymomonas mobilis subsp. mobilis (strain ATCC 10988 / DSM 424 / LMG 404 / NCIMB 8938 / NRRL B-806 / ZM1)</name>
    <dbReference type="NCBI Taxonomy" id="555217"/>
    <lineage>
        <taxon>Bacteria</taxon>
        <taxon>Pseudomonadati</taxon>
        <taxon>Pseudomonadota</taxon>
        <taxon>Alphaproteobacteria</taxon>
        <taxon>Sphingomonadales</taxon>
        <taxon>Zymomonadaceae</taxon>
        <taxon>Zymomonas</taxon>
    </lineage>
</organism>
<dbReference type="GO" id="GO:0015128">
    <property type="term" value="F:gluconate transmembrane transporter activity"/>
    <property type="evidence" value="ECO:0007669"/>
    <property type="project" value="InterPro"/>
</dbReference>
<feature type="transmembrane region" description="Helical" evidence="1">
    <location>
        <begin position="6"/>
        <end position="24"/>
    </location>
</feature>
<feature type="transmembrane region" description="Helical" evidence="1">
    <location>
        <begin position="425"/>
        <end position="449"/>
    </location>
</feature>
<proteinExistence type="predicted"/>
<gene>
    <name evidence="2" type="ordered locus">Zmob_1388</name>
</gene>
<dbReference type="KEGG" id="zmm:Zmob_1388"/>
<feature type="transmembrane region" description="Helical" evidence="1">
    <location>
        <begin position="62"/>
        <end position="82"/>
    </location>
</feature>
<reference evidence="2 3" key="1">
    <citation type="journal article" date="2011" name="J. Bacteriol.">
        <title>Genome sequence of the ethanol-producing Zymomonas mobilis subsp. mobilis lectotype strain ATCC 10988.</title>
        <authorList>
            <person name="Pappas K.M."/>
            <person name="Kouvelis V.N."/>
            <person name="Saunders E."/>
            <person name="Brettin T.S."/>
            <person name="Bruce D."/>
            <person name="Detter C."/>
            <person name="Balakireva M."/>
            <person name="Han C.S."/>
            <person name="Savvakis G."/>
            <person name="Kyrpides N.C."/>
            <person name="Typas M.A."/>
        </authorList>
    </citation>
    <scope>NUCLEOTIDE SEQUENCE [LARGE SCALE GENOMIC DNA]</scope>
    <source>
        <strain evidence="3">ATCC 10988 / DSM 424 / CCUG 17860 / LMG 404 / NCIMB 8938 / NRRL B-806 / ZM1</strain>
    </source>
</reference>
<sequence length="451" mass="47547">MHSNGTMLLLYALASIIILILMIAKWRLNPFVSLILVSIGMGAVTGMPLTKVLSAFQDGLGSGIGSTASVIALGTMLGKILAESGGAERIATTTIKIFGPKLIHWAMLVIAFIVGIPIFYQVGFILLIPLVFTLGRASGISLVKLTIPLCAGLATVHGLLPPHPGSMQCVEMLHADVGKTILYGFIVGFPAAILAGPLYGNWITPRIQLPAHNPFAESLEGSSDQDKNLPGFWLTIFSILLPVLLMVFSSGANIFLPHGNNVRAFMNFMGDPVVSLLIALLVSMVTLGFWRGFSSADLLKFTNDCLGPTAGILLLIGAGGGFSEILYRAGVSNAMADLSHVMHLSPIMLGFIIAAVIRVATGSQTVAMSMSGGMLAPIIFSTPGFHSPELLVLSIGAGSSILSHVNDGAFWLLKEYLNMTVSQTFKTWTVSVTIASIAALILTFGLQALGL</sequence>
<feature type="transmembrane region" description="Helical" evidence="1">
    <location>
        <begin position="31"/>
        <end position="50"/>
    </location>
</feature>
<dbReference type="InterPro" id="IPR003474">
    <property type="entry name" value="Glcn_transporter"/>
</dbReference>
<keyword evidence="1" id="KW-0812">Transmembrane</keyword>
<dbReference type="Pfam" id="PF02447">
    <property type="entry name" value="GntP_permease"/>
    <property type="match status" value="1"/>
</dbReference>
<feature type="transmembrane region" description="Helical" evidence="1">
    <location>
        <begin position="341"/>
        <end position="361"/>
    </location>
</feature>
<feature type="transmembrane region" description="Helical" evidence="1">
    <location>
        <begin position="102"/>
        <end position="128"/>
    </location>
</feature>
<dbReference type="HOGENOM" id="CLU_027949_0_0_5"/>
<evidence type="ECO:0000313" key="3">
    <source>
        <dbReference type="Proteomes" id="UP000001494"/>
    </source>
</evidence>
<feature type="transmembrane region" description="Helical" evidence="1">
    <location>
        <begin position="232"/>
        <end position="256"/>
    </location>
</feature>
<dbReference type="PANTHER" id="PTHR30354">
    <property type="entry name" value="GNT FAMILY GLUCONATE TRANSPORTER"/>
    <property type="match status" value="1"/>
</dbReference>
<dbReference type="eggNOG" id="COG2610">
    <property type="taxonomic scope" value="Bacteria"/>
</dbReference>